<feature type="region of interest" description="Disordered" evidence="1">
    <location>
        <begin position="633"/>
        <end position="681"/>
    </location>
</feature>
<evidence type="ECO:0000256" key="1">
    <source>
        <dbReference type="SAM" id="MobiDB-lite"/>
    </source>
</evidence>
<dbReference type="AlphaFoldDB" id="A0A226EC61"/>
<protein>
    <recommendedName>
        <fullName evidence="4">DUF4806 domain-containing protein</fullName>
    </recommendedName>
</protein>
<dbReference type="Proteomes" id="UP000198287">
    <property type="component" value="Unassembled WGS sequence"/>
</dbReference>
<organism evidence="2 3">
    <name type="scientific">Folsomia candida</name>
    <name type="common">Springtail</name>
    <dbReference type="NCBI Taxonomy" id="158441"/>
    <lineage>
        <taxon>Eukaryota</taxon>
        <taxon>Metazoa</taxon>
        <taxon>Ecdysozoa</taxon>
        <taxon>Arthropoda</taxon>
        <taxon>Hexapoda</taxon>
        <taxon>Collembola</taxon>
        <taxon>Entomobryomorpha</taxon>
        <taxon>Isotomoidea</taxon>
        <taxon>Isotomidae</taxon>
        <taxon>Proisotominae</taxon>
        <taxon>Folsomia</taxon>
    </lineage>
</organism>
<sequence length="924" mass="104965">MPKEACNLSKRQLRRRFKIAVNNNLEQVQKKVPEKSVVTSIVLLTTQPNNLIPESDEEHNNCDPSPLPIESDNAVNNNCDSLEFSDQLKQWSLRHLITQSAVTGLLKILKTHDCFKLLPSDSRTLLSTRRSFINREVNPGKYVHFGLTSGLQKYIAVSNFIGNSISVFVSVDGIPVSKSSKSEFWPILCAVNNLNFVFCVGIYHGSSKPLDHNEYLFDFVQEAKFLCENGIKFENRHIKFSIKGFICDAPARALITCTKYHSGFSSCNKCHQVGERYQNRQVFDNFISVRRDDATFGNLDDDHHRGNTILSELSVGLVSQIPYEYMHLVCLGVVRKVLTLWISGKPKYLKLSANETINISKNLENLRPFFCSDFNRRPRTLAELPRWKATEFRQFILYSCTVVLRKIPQPYLNHFMSLHCAIFILCSESLLQDFGKYADSLLKYFVKQFPRLYGKENLSYNVHGLLHVYDDVQNFGNLDAYSAFSFENYLGQIKKLVRSGNLPLSQVCRRLSEYEHAARIEKVRPANKLHTAGPLTFGCWFCSISTNSFVNKMSQYSVVQTLGKNPEVFVIPSSWIFTEDRETKCWWPKYRSASKIQEAVVKNQLPGPALIKQLRIRAFASYNSFEEANNNVDKACDTSNLESDDQSEPSRSIVPDGEIPPPPIPSGSKAPPRHELSSISPKFTLAPGSGVTVTRTNNTGPIRTIDAEELPSRSASPVRRQTCVESKNSIKCNDPFQEYVVKSLTKIEQNIEVLCGIVTKLASAKETGNFEEENEDLRLRLPCISIADVDAFEKDLDNKEFRKYMVGRLSNLDGVEYRKCVTSIMSYVMIDEVAALFCWEGIRKENSKIPFKNLKTKQLVYDAVRCNRYCANVTNLEVKVKMQSWLQHAPDRIKTKANSKKAKSGQAEVNMENRISVVENDLSD</sequence>
<evidence type="ECO:0000313" key="2">
    <source>
        <dbReference type="EMBL" id="OXA54286.1"/>
    </source>
</evidence>
<dbReference type="PANTHER" id="PTHR33053:SF24">
    <property type="entry name" value="TRANSPOSASE DOMAIN-CONTAINING PROTEIN"/>
    <property type="match status" value="1"/>
</dbReference>
<dbReference type="EMBL" id="LNIX01000005">
    <property type="protein sequence ID" value="OXA54286.1"/>
    <property type="molecule type" value="Genomic_DNA"/>
</dbReference>
<comment type="caution">
    <text evidence="2">The sequence shown here is derived from an EMBL/GenBank/DDBJ whole genome shotgun (WGS) entry which is preliminary data.</text>
</comment>
<name>A0A226EC61_FOLCA</name>
<gene>
    <name evidence="2" type="ORF">Fcan01_11755</name>
</gene>
<dbReference type="OMA" id="SWIFTED"/>
<proteinExistence type="predicted"/>
<accession>A0A226EC61</accession>
<dbReference type="STRING" id="158441.A0A226EC61"/>
<evidence type="ECO:0000313" key="3">
    <source>
        <dbReference type="Proteomes" id="UP000198287"/>
    </source>
</evidence>
<evidence type="ECO:0008006" key="4">
    <source>
        <dbReference type="Google" id="ProtNLM"/>
    </source>
</evidence>
<dbReference type="OrthoDB" id="6780942at2759"/>
<reference evidence="2 3" key="1">
    <citation type="submission" date="2015-12" db="EMBL/GenBank/DDBJ databases">
        <title>The genome of Folsomia candida.</title>
        <authorList>
            <person name="Faddeeva A."/>
            <person name="Derks M.F."/>
            <person name="Anvar Y."/>
            <person name="Smit S."/>
            <person name="Van Straalen N."/>
            <person name="Roelofs D."/>
        </authorList>
    </citation>
    <scope>NUCLEOTIDE SEQUENCE [LARGE SCALE GENOMIC DNA]</scope>
    <source>
        <strain evidence="2 3">VU population</strain>
        <tissue evidence="2">Whole body</tissue>
    </source>
</reference>
<keyword evidence="3" id="KW-1185">Reference proteome</keyword>
<dbReference type="PANTHER" id="PTHR33053">
    <property type="entry name" value="PROTEIN, PUTATIVE-RELATED"/>
    <property type="match status" value="1"/>
</dbReference>